<sequence length="480" mass="55169">MSVTYTSPQQSVHIYRSDDWDIPHVIVYGFGLSARSVGEIGVWRNVDYFDASTNLLTAAYTTRNSTENDIVSFANDSTVILELVEQNVRKYGSALFVSVGFRSEKDTLPQISEIINESGYFLGRVDREAAHPNVVAMGFRVNSEPYTWLVENHLQCIRGYQCPSDFASKVAITQTNNFNTYHNLTDWVISENDYRYFCYISMRDDILYTPQSTRRGPKPAREKGKITIGVAMPTLSLTPTYLEAPPLSIFMPSFFETITAEEAKKFQYIVYIGYDEGDVFFDDPSTLSQIDLKLREMTEAHPKKISVQFQYSRFPYTRGWVTYFWNGLFAQAMADGCDYFYQVNDDLKLVSGGWTTKFVDVMVQNDGFGVTGPYDSRLPDRQLLTQAFASRVHYDIFGRFYLVAIKDWFSDDWLTTVYGPPNTHILTEVFVQNVNPHGTRYQGCYQPRMPEFLKEGERLIEEWKARQGKGITQIADDRDE</sequence>
<evidence type="ECO:0000313" key="2">
    <source>
        <dbReference type="Proteomes" id="UP001212841"/>
    </source>
</evidence>
<dbReference type="AlphaFoldDB" id="A0AAD5X906"/>
<proteinExistence type="predicted"/>
<keyword evidence="2" id="KW-1185">Reference proteome</keyword>
<dbReference type="Proteomes" id="UP001212841">
    <property type="component" value="Unassembled WGS sequence"/>
</dbReference>
<dbReference type="EMBL" id="JADGJD010000021">
    <property type="protein sequence ID" value="KAJ3056767.1"/>
    <property type="molecule type" value="Genomic_DNA"/>
</dbReference>
<accession>A0AAD5X906</accession>
<comment type="caution">
    <text evidence="1">The sequence shown here is derived from an EMBL/GenBank/DDBJ whole genome shotgun (WGS) entry which is preliminary data.</text>
</comment>
<name>A0AAD5X906_9FUNG</name>
<organism evidence="1 2">
    <name type="scientific">Rhizophlyctis rosea</name>
    <dbReference type="NCBI Taxonomy" id="64517"/>
    <lineage>
        <taxon>Eukaryota</taxon>
        <taxon>Fungi</taxon>
        <taxon>Fungi incertae sedis</taxon>
        <taxon>Chytridiomycota</taxon>
        <taxon>Chytridiomycota incertae sedis</taxon>
        <taxon>Chytridiomycetes</taxon>
        <taxon>Rhizophlyctidales</taxon>
        <taxon>Rhizophlyctidaceae</taxon>
        <taxon>Rhizophlyctis</taxon>
    </lineage>
</organism>
<reference evidence="1" key="1">
    <citation type="submission" date="2020-05" db="EMBL/GenBank/DDBJ databases">
        <title>Phylogenomic resolution of chytrid fungi.</title>
        <authorList>
            <person name="Stajich J.E."/>
            <person name="Amses K."/>
            <person name="Simmons R."/>
            <person name="Seto K."/>
            <person name="Myers J."/>
            <person name="Bonds A."/>
            <person name="Quandt C.A."/>
            <person name="Barry K."/>
            <person name="Liu P."/>
            <person name="Grigoriev I."/>
            <person name="Longcore J.E."/>
            <person name="James T.Y."/>
        </authorList>
    </citation>
    <scope>NUCLEOTIDE SEQUENCE</scope>
    <source>
        <strain evidence="1">JEL0318</strain>
    </source>
</reference>
<gene>
    <name evidence="1" type="ORF">HK097_004338</name>
</gene>
<protein>
    <submittedName>
        <fullName evidence="1">Uncharacterized protein</fullName>
    </submittedName>
</protein>
<evidence type="ECO:0000313" key="1">
    <source>
        <dbReference type="EMBL" id="KAJ3056767.1"/>
    </source>
</evidence>